<dbReference type="AlphaFoldDB" id="A0A160TIH2"/>
<accession>A0A160TIH2</accession>
<dbReference type="InterPro" id="IPR022529">
    <property type="entry name" value="DUF3530"/>
</dbReference>
<gene>
    <name evidence="2" type="ORF">MGWOODY_Tha2833</name>
</gene>
<sequence length="417" mass="45630">MSAMNNINRKPTCLVLAALFALLIAGTCVSQQSYAAEAAASDTTTDATNNDSTSDGETLPKEDETAATPASMRVIPYPDANRHRSVLSYLSLYQRDNEAVMLVAGERSFYGLYLPERNGKAQGGILILHDIDQHGQWPTLITPLREQLPDYGWNTLAIEMPMTPNPAIPSRSEYSATSSETTAVVEDENSDAGASESPATSATDTTANPQIKPDPIDSAGISKSDELDTTPQDLAAENNAPLPRLERLPALPQSATPVEDDVTTEPSADDRYRQQVREQIQAGINFLNQRGQLNIVVIASGESAPWAADYVQQQQRDSNNAKGITLIMVDAREHRLSRIQLNQRLEGLDIPMLDLVTADNRETPFQLQQRAGAMAHKHMRKYQQIILPTSANNSDLATRRIRGWLKTHAAGTEISSR</sequence>
<name>A0A160TIH2_9ZZZZ</name>
<feature type="compositionally biased region" description="Low complexity" evidence="1">
    <location>
        <begin position="240"/>
        <end position="252"/>
    </location>
</feature>
<feature type="compositionally biased region" description="Polar residues" evidence="1">
    <location>
        <begin position="197"/>
        <end position="209"/>
    </location>
</feature>
<evidence type="ECO:0000313" key="2">
    <source>
        <dbReference type="EMBL" id="CUS42959.1"/>
    </source>
</evidence>
<dbReference type="Pfam" id="PF12048">
    <property type="entry name" value="DUF3530"/>
    <property type="match status" value="1"/>
</dbReference>
<proteinExistence type="predicted"/>
<feature type="region of interest" description="Disordered" evidence="1">
    <location>
        <begin position="164"/>
        <end position="269"/>
    </location>
</feature>
<reference evidence="2" key="1">
    <citation type="submission" date="2015-10" db="EMBL/GenBank/DDBJ databases">
        <authorList>
            <person name="Gilbert D.G."/>
        </authorList>
    </citation>
    <scope>NUCLEOTIDE SEQUENCE</scope>
</reference>
<evidence type="ECO:0008006" key="3">
    <source>
        <dbReference type="Google" id="ProtNLM"/>
    </source>
</evidence>
<evidence type="ECO:0000256" key="1">
    <source>
        <dbReference type="SAM" id="MobiDB-lite"/>
    </source>
</evidence>
<feature type="compositionally biased region" description="Low complexity" evidence="1">
    <location>
        <begin position="175"/>
        <end position="184"/>
    </location>
</feature>
<protein>
    <recommendedName>
        <fullName evidence="3">DUF3530 domain-containing protein</fullName>
    </recommendedName>
</protein>
<dbReference type="EMBL" id="CZQC01000072">
    <property type="protein sequence ID" value="CUS42959.1"/>
    <property type="molecule type" value="Genomic_DNA"/>
</dbReference>
<feature type="region of interest" description="Disordered" evidence="1">
    <location>
        <begin position="39"/>
        <end position="73"/>
    </location>
</feature>
<feature type="compositionally biased region" description="Low complexity" evidence="1">
    <location>
        <begin position="39"/>
        <end position="55"/>
    </location>
</feature>
<organism evidence="2">
    <name type="scientific">hydrothermal vent metagenome</name>
    <dbReference type="NCBI Taxonomy" id="652676"/>
    <lineage>
        <taxon>unclassified sequences</taxon>
        <taxon>metagenomes</taxon>
        <taxon>ecological metagenomes</taxon>
    </lineage>
</organism>